<dbReference type="InterPro" id="IPR037140">
    <property type="entry name" value="VHL_beta_dom_sf"/>
</dbReference>
<dbReference type="Proteomes" id="UP001162162">
    <property type="component" value="Unassembled WGS sequence"/>
</dbReference>
<dbReference type="Gene3D" id="1.10.750.10">
    <property type="entry name" value="von Hippel-Lindau disease tumour suppressor, alpha domain"/>
    <property type="match status" value="1"/>
</dbReference>
<comment type="caution">
    <text evidence="1">The sequence shown here is derived from an EMBL/GenBank/DDBJ whole genome shotgun (WGS) entry which is preliminary data.</text>
</comment>
<dbReference type="EMBL" id="JAPWTK010000002">
    <property type="protein sequence ID" value="KAJ8962521.1"/>
    <property type="molecule type" value="Genomic_DNA"/>
</dbReference>
<keyword evidence="2" id="KW-1185">Reference proteome</keyword>
<name>A0AAV8ZFK2_9CUCU</name>
<gene>
    <name evidence="1" type="ORF">NQ318_000912</name>
</gene>
<organism evidence="1 2">
    <name type="scientific">Aromia moschata</name>
    <dbReference type="NCBI Taxonomy" id="1265417"/>
    <lineage>
        <taxon>Eukaryota</taxon>
        <taxon>Metazoa</taxon>
        <taxon>Ecdysozoa</taxon>
        <taxon>Arthropoda</taxon>
        <taxon>Hexapoda</taxon>
        <taxon>Insecta</taxon>
        <taxon>Pterygota</taxon>
        <taxon>Neoptera</taxon>
        <taxon>Endopterygota</taxon>
        <taxon>Coleoptera</taxon>
        <taxon>Polyphaga</taxon>
        <taxon>Cucujiformia</taxon>
        <taxon>Chrysomeloidea</taxon>
        <taxon>Cerambycidae</taxon>
        <taxon>Cerambycinae</taxon>
        <taxon>Callichromatini</taxon>
        <taxon>Aromia</taxon>
    </lineage>
</organism>
<evidence type="ECO:0000313" key="1">
    <source>
        <dbReference type="EMBL" id="KAJ8962521.1"/>
    </source>
</evidence>
<proteinExistence type="predicted"/>
<dbReference type="Gene3D" id="2.60.40.780">
    <property type="entry name" value="von Hippel-Lindau disease tumour suppressor, beta domain"/>
    <property type="match status" value="1"/>
</dbReference>
<evidence type="ECO:0000313" key="2">
    <source>
        <dbReference type="Proteomes" id="UP001162162"/>
    </source>
</evidence>
<accession>A0AAV8ZFK2</accession>
<dbReference type="SUPFAM" id="SSF49468">
    <property type="entry name" value="VHL"/>
    <property type="match status" value="1"/>
</dbReference>
<dbReference type="AlphaFoldDB" id="A0AAV8ZFK2"/>
<sequence length="143" mass="17444">MLPRSLRSDEKAYYVRYQKLHKDNFVDANTYKTHPWIALDMETKDRLHIEKSYIYNPKTSREFLQERFPNKEIPENFETRIRAFITLPVYTLKYRTLLEIRNQFENTDDIDKLELPKQLAEDLKRTIEYRNSQMQMDVSEAME</sequence>
<dbReference type="InterPro" id="IPR036208">
    <property type="entry name" value="VHL_sf"/>
</dbReference>
<protein>
    <submittedName>
        <fullName evidence="1">Uncharacterized protein</fullName>
    </submittedName>
</protein>
<reference evidence="1" key="1">
    <citation type="journal article" date="2023" name="Insect Mol. Biol.">
        <title>Genome sequencing provides insights into the evolution of gene families encoding plant cell wall-degrading enzymes in longhorned beetles.</title>
        <authorList>
            <person name="Shin N.R."/>
            <person name="Okamura Y."/>
            <person name="Kirsch R."/>
            <person name="Pauchet Y."/>
        </authorList>
    </citation>
    <scope>NUCLEOTIDE SEQUENCE</scope>
    <source>
        <strain evidence="1">AMC_N1</strain>
    </source>
</reference>
<dbReference type="InterPro" id="IPR037139">
    <property type="entry name" value="VHL_alpha_dom_sf"/>
</dbReference>